<feature type="compositionally biased region" description="Low complexity" evidence="7">
    <location>
        <begin position="80"/>
        <end position="95"/>
    </location>
</feature>
<comment type="similarity">
    <text evidence="1">Belongs to the glycosyltransferase GT106 family.</text>
</comment>
<keyword evidence="4" id="KW-0294">Fucose metabolism</keyword>
<feature type="signal peptide" evidence="8">
    <location>
        <begin position="1"/>
        <end position="19"/>
    </location>
</feature>
<dbReference type="GO" id="GO:0016757">
    <property type="term" value="F:glycosyltransferase activity"/>
    <property type="evidence" value="ECO:0007669"/>
    <property type="project" value="UniProtKB-KW"/>
</dbReference>
<protein>
    <recommendedName>
        <fullName evidence="6">O-fucosyltransferase family protein</fullName>
    </recommendedName>
</protein>
<evidence type="ECO:0000313" key="10">
    <source>
        <dbReference type="Proteomes" id="UP001633002"/>
    </source>
</evidence>
<feature type="region of interest" description="Disordered" evidence="7">
    <location>
        <begin position="74"/>
        <end position="95"/>
    </location>
</feature>
<feature type="chain" id="PRO_5044837587" description="O-fucosyltransferase family protein" evidence="8">
    <location>
        <begin position="20"/>
        <end position="635"/>
    </location>
</feature>
<sequence length="635" mass="70195">MKVATEISLSLFLIVAIWCTVPSALSPIGFYPQQLEDLIRNPDILKANEPLSAPPTPSESIAVNFTQQEFGQPALKGDESSTLGSLLSPVPSPASIPASDSNLGDLPLLGPAAQGGVNTSEDRDFQVNGISQGPTQNLVSSSTSSLALSYLPSPSPSNQKNRRSDERYMFPMLSSLVGSGNQLMEYKSSAVIARILNRTLCLAPFFGGPQKHTGHLGSNHFGMQFEERYDLKELSRFVKVVNIHECTQQCNNGTLDRVWRLRASGSSRPSDWSKWFRSIPGATVDFEQDFKNWSSPDDIRRAFGQLNDDPEAKCVGLRGAFPGLRWRGAMWAAAAYTVHTESIVNASNAFQARILGTNPYISVHWRFEESRCRGHRLGLCFRRCRDGAVVGGGLKSERYVELPLVTDHFDLGAGFHGAGLTREDIAAAIFDKAAEEGVQSVYLSTDGWLRDDESRATIAWVVEEIRKKGFNVSGLWNIQGLPNFSDGTYVEEKEIWRLFGLSQYRNVSNNMISLVEQEICIRSVVFLGSGQSTWSLSVFDGRRSRRRRMEFESSVRSNYTTALGVPFTDRELDDAVIEHLFQDKHSAGPACNGLVGGVPETYEDEAPDGWLDFEACEKRIDLGGKCVRFFGATTR</sequence>
<keyword evidence="10" id="KW-1185">Reference proteome</keyword>
<dbReference type="GO" id="GO:0006004">
    <property type="term" value="P:fucose metabolic process"/>
    <property type="evidence" value="ECO:0007669"/>
    <property type="project" value="UniProtKB-KW"/>
</dbReference>
<evidence type="ECO:0000256" key="5">
    <source>
        <dbReference type="ARBA" id="ARBA00023277"/>
    </source>
</evidence>
<evidence type="ECO:0000256" key="7">
    <source>
        <dbReference type="SAM" id="MobiDB-lite"/>
    </source>
</evidence>
<dbReference type="PANTHER" id="PTHR13398">
    <property type="entry name" value="GDP-FUCOSE PROTEIN O-FUCOSYLTRANSFERASE 2"/>
    <property type="match status" value="1"/>
</dbReference>
<keyword evidence="3" id="KW-0808">Transferase</keyword>
<evidence type="ECO:0000256" key="3">
    <source>
        <dbReference type="ARBA" id="ARBA00022679"/>
    </source>
</evidence>
<dbReference type="Pfam" id="PF10250">
    <property type="entry name" value="O-FucT"/>
    <property type="match status" value="1"/>
</dbReference>
<proteinExistence type="inferred from homology"/>
<evidence type="ECO:0000256" key="1">
    <source>
        <dbReference type="ARBA" id="ARBA00007737"/>
    </source>
</evidence>
<evidence type="ECO:0000313" key="9">
    <source>
        <dbReference type="EMBL" id="KAL3696172.1"/>
    </source>
</evidence>
<keyword evidence="5" id="KW-0119">Carbohydrate metabolism</keyword>
<dbReference type="Gene3D" id="3.40.50.11350">
    <property type="match status" value="1"/>
</dbReference>
<evidence type="ECO:0000256" key="4">
    <source>
        <dbReference type="ARBA" id="ARBA00023253"/>
    </source>
</evidence>
<keyword evidence="8" id="KW-0732">Signal</keyword>
<name>A0ABD3I063_9MARC</name>
<reference evidence="9 10" key="1">
    <citation type="submission" date="2024-09" db="EMBL/GenBank/DDBJ databases">
        <title>Chromosome-scale assembly of Riccia sorocarpa.</title>
        <authorList>
            <person name="Paukszto L."/>
        </authorList>
    </citation>
    <scope>NUCLEOTIDE SEQUENCE [LARGE SCALE GENOMIC DNA]</scope>
    <source>
        <strain evidence="9">LP-2024</strain>
        <tissue evidence="9">Aerial parts of the thallus</tissue>
    </source>
</reference>
<dbReference type="CDD" id="cd11296">
    <property type="entry name" value="O-FucT_like"/>
    <property type="match status" value="1"/>
</dbReference>
<organism evidence="9 10">
    <name type="scientific">Riccia sorocarpa</name>
    <dbReference type="NCBI Taxonomy" id="122646"/>
    <lineage>
        <taxon>Eukaryota</taxon>
        <taxon>Viridiplantae</taxon>
        <taxon>Streptophyta</taxon>
        <taxon>Embryophyta</taxon>
        <taxon>Marchantiophyta</taxon>
        <taxon>Marchantiopsida</taxon>
        <taxon>Marchantiidae</taxon>
        <taxon>Marchantiales</taxon>
        <taxon>Ricciaceae</taxon>
        <taxon>Riccia</taxon>
    </lineage>
</organism>
<accession>A0ABD3I063</accession>
<evidence type="ECO:0000256" key="2">
    <source>
        <dbReference type="ARBA" id="ARBA00022676"/>
    </source>
</evidence>
<keyword evidence="2" id="KW-0328">Glycosyltransferase</keyword>
<evidence type="ECO:0000256" key="8">
    <source>
        <dbReference type="SAM" id="SignalP"/>
    </source>
</evidence>
<comment type="caution">
    <text evidence="9">The sequence shown here is derived from an EMBL/GenBank/DDBJ whole genome shotgun (WGS) entry which is preliminary data.</text>
</comment>
<dbReference type="EMBL" id="JBJQOH010000002">
    <property type="protein sequence ID" value="KAL3696172.1"/>
    <property type="molecule type" value="Genomic_DNA"/>
</dbReference>
<dbReference type="Gene3D" id="3.40.50.11340">
    <property type="match status" value="1"/>
</dbReference>
<dbReference type="PANTHER" id="PTHR13398:SF8">
    <property type="entry name" value="O-FUCOSYLTRANSFERASE FAMILY PROTEIN"/>
    <property type="match status" value="1"/>
</dbReference>
<dbReference type="InterPro" id="IPR045130">
    <property type="entry name" value="OFUT2-like"/>
</dbReference>
<dbReference type="Proteomes" id="UP001633002">
    <property type="component" value="Unassembled WGS sequence"/>
</dbReference>
<evidence type="ECO:0000256" key="6">
    <source>
        <dbReference type="ARBA" id="ARBA00030350"/>
    </source>
</evidence>
<dbReference type="InterPro" id="IPR019378">
    <property type="entry name" value="GDP-Fuc_O-FucTrfase"/>
</dbReference>
<dbReference type="AlphaFoldDB" id="A0ABD3I063"/>
<gene>
    <name evidence="9" type="ORF">R1sor_010248</name>
</gene>